<keyword evidence="1" id="KW-0067">ATP-binding</keyword>
<dbReference type="Gene3D" id="1.10.20.60">
    <property type="entry name" value="Glu-tRNAGln amidotransferase C subunit, N-terminal domain"/>
    <property type="match status" value="1"/>
</dbReference>
<dbReference type="PANTHER" id="PTHR15004:SF0">
    <property type="entry name" value="GLUTAMYL-TRNA(GLN) AMIDOTRANSFERASE SUBUNIT C, MITOCHONDRIAL"/>
    <property type="match status" value="1"/>
</dbReference>
<reference evidence="2 3" key="1">
    <citation type="journal article" date="2019" name="Int. J. Syst. Evol. Microbiol.">
        <title>The Global Catalogue of Microorganisms (GCM) 10K type strain sequencing project: providing services to taxonomists for standard genome sequencing and annotation.</title>
        <authorList>
            <consortium name="The Broad Institute Genomics Platform"/>
            <consortium name="The Broad Institute Genome Sequencing Center for Infectious Disease"/>
            <person name="Wu L."/>
            <person name="Ma J."/>
        </authorList>
    </citation>
    <scope>NUCLEOTIDE SEQUENCE [LARGE SCALE GENOMIC DNA]</scope>
    <source>
        <strain evidence="2 3">JCM 14368</strain>
    </source>
</reference>
<dbReference type="SUPFAM" id="SSF141000">
    <property type="entry name" value="Glu-tRNAGln amidotransferase C subunit"/>
    <property type="match status" value="1"/>
</dbReference>
<proteinExistence type="inferred from homology"/>
<dbReference type="InterPro" id="IPR003837">
    <property type="entry name" value="GatC"/>
</dbReference>
<dbReference type="InterPro" id="IPR036113">
    <property type="entry name" value="Asp/Glu-ADT_sf_sub_c"/>
</dbReference>
<dbReference type="EC" id="6.3.5.-" evidence="1"/>
<protein>
    <recommendedName>
        <fullName evidence="1">Aspartyl/glutamyl-tRNA(Asn/Gln) amidotransferase subunit C</fullName>
        <shortName evidence="1">Asp/Glu-ADT subunit C</shortName>
        <ecNumber evidence="1">6.3.5.-</ecNumber>
    </recommendedName>
</protein>
<comment type="catalytic activity">
    <reaction evidence="1">
        <text>L-glutamyl-tRNA(Gln) + L-glutamine + ATP + H2O = L-glutaminyl-tRNA(Gln) + L-glutamate + ADP + phosphate + H(+)</text>
        <dbReference type="Rhea" id="RHEA:17521"/>
        <dbReference type="Rhea" id="RHEA-COMP:9681"/>
        <dbReference type="Rhea" id="RHEA-COMP:9684"/>
        <dbReference type="ChEBI" id="CHEBI:15377"/>
        <dbReference type="ChEBI" id="CHEBI:15378"/>
        <dbReference type="ChEBI" id="CHEBI:29985"/>
        <dbReference type="ChEBI" id="CHEBI:30616"/>
        <dbReference type="ChEBI" id="CHEBI:43474"/>
        <dbReference type="ChEBI" id="CHEBI:58359"/>
        <dbReference type="ChEBI" id="CHEBI:78520"/>
        <dbReference type="ChEBI" id="CHEBI:78521"/>
        <dbReference type="ChEBI" id="CHEBI:456216"/>
    </reaction>
</comment>
<dbReference type="PANTHER" id="PTHR15004">
    <property type="entry name" value="GLUTAMYL-TRNA(GLN) AMIDOTRANSFERASE SUBUNIT C, MITOCHONDRIAL"/>
    <property type="match status" value="1"/>
</dbReference>
<sequence>MAPGTRPAGSGFRASILLGMIDAAQIDHLAQLARLHLTPEERTAMQGDLTRVLGYFEQLNEVDTSGVQEMQRPVDLVNVLRDDVPGAVFPQAAVTALAPESMPDGHIRVPRTVEAD</sequence>
<keyword evidence="1" id="KW-0648">Protein biosynthesis</keyword>
<keyword evidence="3" id="KW-1185">Reference proteome</keyword>
<dbReference type="Pfam" id="PF02686">
    <property type="entry name" value="GatC"/>
    <property type="match status" value="1"/>
</dbReference>
<evidence type="ECO:0000256" key="1">
    <source>
        <dbReference type="HAMAP-Rule" id="MF_00122"/>
    </source>
</evidence>
<comment type="subunit">
    <text evidence="1">Heterotrimer of A, B and C subunits.</text>
</comment>
<dbReference type="Proteomes" id="UP001500191">
    <property type="component" value="Unassembled WGS sequence"/>
</dbReference>
<organism evidence="2 3">
    <name type="scientific">Deinococcus depolymerans</name>
    <dbReference type="NCBI Taxonomy" id="392408"/>
    <lineage>
        <taxon>Bacteria</taxon>
        <taxon>Thermotogati</taxon>
        <taxon>Deinococcota</taxon>
        <taxon>Deinococci</taxon>
        <taxon>Deinococcales</taxon>
        <taxon>Deinococcaceae</taxon>
        <taxon>Deinococcus</taxon>
    </lineage>
</organism>
<comment type="function">
    <text evidence="1">Allows the formation of correctly charged Asn-tRNA(Asn) or Gln-tRNA(Gln) through the transamidation of misacylated Asp-tRNA(Asn) or Glu-tRNA(Gln) in organisms which lack either or both of asparaginyl-tRNA or glutaminyl-tRNA synthetases. The reaction takes place in the presence of glutamine and ATP through an activated phospho-Asp-tRNA(Asn) or phospho-Glu-tRNA(Gln).</text>
</comment>
<keyword evidence="1" id="KW-0547">Nucleotide-binding</keyword>
<dbReference type="NCBIfam" id="TIGR00135">
    <property type="entry name" value="gatC"/>
    <property type="match status" value="1"/>
</dbReference>
<name>A0ABN1CBE2_9DEIO</name>
<comment type="catalytic activity">
    <reaction evidence="1">
        <text>L-aspartyl-tRNA(Asn) + L-glutamine + ATP + H2O = L-asparaginyl-tRNA(Asn) + L-glutamate + ADP + phosphate + 2 H(+)</text>
        <dbReference type="Rhea" id="RHEA:14513"/>
        <dbReference type="Rhea" id="RHEA-COMP:9674"/>
        <dbReference type="Rhea" id="RHEA-COMP:9677"/>
        <dbReference type="ChEBI" id="CHEBI:15377"/>
        <dbReference type="ChEBI" id="CHEBI:15378"/>
        <dbReference type="ChEBI" id="CHEBI:29985"/>
        <dbReference type="ChEBI" id="CHEBI:30616"/>
        <dbReference type="ChEBI" id="CHEBI:43474"/>
        <dbReference type="ChEBI" id="CHEBI:58359"/>
        <dbReference type="ChEBI" id="CHEBI:78515"/>
        <dbReference type="ChEBI" id="CHEBI:78516"/>
        <dbReference type="ChEBI" id="CHEBI:456216"/>
    </reaction>
</comment>
<comment type="caution">
    <text evidence="2">The sequence shown here is derived from an EMBL/GenBank/DDBJ whole genome shotgun (WGS) entry which is preliminary data.</text>
</comment>
<accession>A0ABN1CBE2</accession>
<comment type="similarity">
    <text evidence="1">Belongs to the GatC family.</text>
</comment>
<evidence type="ECO:0000313" key="3">
    <source>
        <dbReference type="Proteomes" id="UP001500191"/>
    </source>
</evidence>
<dbReference type="HAMAP" id="MF_00122">
    <property type="entry name" value="GatC"/>
    <property type="match status" value="1"/>
</dbReference>
<dbReference type="EMBL" id="BAAADB010000023">
    <property type="protein sequence ID" value="GAA0515631.1"/>
    <property type="molecule type" value="Genomic_DNA"/>
</dbReference>
<gene>
    <name evidence="1 2" type="primary">gatC</name>
    <name evidence="2" type="ORF">GCM10008937_24220</name>
</gene>
<keyword evidence="1" id="KW-0436">Ligase</keyword>
<evidence type="ECO:0000313" key="2">
    <source>
        <dbReference type="EMBL" id="GAA0515631.1"/>
    </source>
</evidence>